<dbReference type="Pfam" id="PF00884">
    <property type="entry name" value="Sulfatase"/>
    <property type="match status" value="1"/>
</dbReference>
<gene>
    <name evidence="9" type="primary">atsA_35</name>
    <name evidence="9" type="ORF">Poly21_22950</name>
</gene>
<dbReference type="EMBL" id="SJPU01000002">
    <property type="protein sequence ID" value="TWU15103.1"/>
    <property type="molecule type" value="Genomic_DNA"/>
</dbReference>
<evidence type="ECO:0000313" key="9">
    <source>
        <dbReference type="EMBL" id="TWU15103.1"/>
    </source>
</evidence>
<evidence type="ECO:0000256" key="7">
    <source>
        <dbReference type="SAM" id="SignalP"/>
    </source>
</evidence>
<dbReference type="PANTHER" id="PTHR42693">
    <property type="entry name" value="ARYLSULFATASE FAMILY MEMBER"/>
    <property type="match status" value="1"/>
</dbReference>
<name>A0A5C6BS89_9BACT</name>
<evidence type="ECO:0000256" key="5">
    <source>
        <dbReference type="ARBA" id="ARBA00022801"/>
    </source>
</evidence>
<comment type="cofactor">
    <cofactor evidence="1">
        <name>Ca(2+)</name>
        <dbReference type="ChEBI" id="CHEBI:29108"/>
    </cofactor>
</comment>
<dbReference type="AlphaFoldDB" id="A0A5C6BS89"/>
<dbReference type="EC" id="3.1.6.1" evidence="9"/>
<evidence type="ECO:0000256" key="6">
    <source>
        <dbReference type="ARBA" id="ARBA00022837"/>
    </source>
</evidence>
<feature type="chain" id="PRO_5022930878" evidence="7">
    <location>
        <begin position="23"/>
        <end position="432"/>
    </location>
</feature>
<organism evidence="9 10">
    <name type="scientific">Allorhodopirellula heiligendammensis</name>
    <dbReference type="NCBI Taxonomy" id="2714739"/>
    <lineage>
        <taxon>Bacteria</taxon>
        <taxon>Pseudomonadati</taxon>
        <taxon>Planctomycetota</taxon>
        <taxon>Planctomycetia</taxon>
        <taxon>Pirellulales</taxon>
        <taxon>Pirellulaceae</taxon>
        <taxon>Allorhodopirellula</taxon>
    </lineage>
</organism>
<comment type="similarity">
    <text evidence="2">Belongs to the sulfatase family.</text>
</comment>
<sequence length="432" mass="47650">MKCIVNLAVVLMTIFAISPTQADDSAAPNVVLIISDDQGFTDYGFMGSEIARTPNLDRIAAESLLYTRGYVMPVCSPSLASLLTGRLPHVHGITGNDLSAESIKAVRAKGKLDRDPLSQRLLANSPILPKTLGEAGYQTFQTGKLWNVTAEEIGFSQGMTNTEGRHGGAGLSIGRESMQPIYDFIEDSQAKEKPFFVWYAPLLPHQPHNPPQKLLAHYQNQGLSPDAAKYFAMVEWFDQTCGELDDYLTDNNLADNTVVIYLADNGWDANRNGRAKLSPFEKGIRTPIFVRWPGKVQPQRDDETLASILDIMPTIFSACGLDVPADLSGINLVDREAMQARKSIFVEGYTHDIADLAHPEKSLVTQVVINGWDKLLIPGARRPDKEYTSAPASIELFDLKADPLEKRNLVSERPEVVARLTQLQNAEWDAAK</sequence>
<dbReference type="PANTHER" id="PTHR42693:SF42">
    <property type="entry name" value="ARYLSULFATASE G"/>
    <property type="match status" value="1"/>
</dbReference>
<evidence type="ECO:0000313" key="10">
    <source>
        <dbReference type="Proteomes" id="UP000319908"/>
    </source>
</evidence>
<dbReference type="Proteomes" id="UP000319908">
    <property type="component" value="Unassembled WGS sequence"/>
</dbReference>
<reference evidence="9 10" key="1">
    <citation type="journal article" date="2020" name="Antonie Van Leeuwenhoek">
        <title>Rhodopirellula heiligendammensis sp. nov., Rhodopirellula pilleata sp. nov., and Rhodopirellula solitaria sp. nov. isolated from natural or artificial marine surfaces in Northern Germany and California, USA, and emended description of the genus Rhodopirellula.</title>
        <authorList>
            <person name="Kallscheuer N."/>
            <person name="Wiegand S."/>
            <person name="Jogler M."/>
            <person name="Boedeker C."/>
            <person name="Peeters S.H."/>
            <person name="Rast P."/>
            <person name="Heuer A."/>
            <person name="Jetten M.S.M."/>
            <person name="Rohde M."/>
            <person name="Jogler C."/>
        </authorList>
    </citation>
    <scope>NUCLEOTIDE SEQUENCE [LARGE SCALE GENOMIC DNA]</scope>
    <source>
        <strain evidence="9 10">Poly21</strain>
    </source>
</reference>
<feature type="signal peptide" evidence="7">
    <location>
        <begin position="1"/>
        <end position="22"/>
    </location>
</feature>
<dbReference type="SUPFAM" id="SSF53649">
    <property type="entry name" value="Alkaline phosphatase-like"/>
    <property type="match status" value="1"/>
</dbReference>
<dbReference type="Gene3D" id="3.40.720.10">
    <property type="entry name" value="Alkaline Phosphatase, subunit A"/>
    <property type="match status" value="1"/>
</dbReference>
<keyword evidence="3" id="KW-0479">Metal-binding</keyword>
<keyword evidence="4 7" id="KW-0732">Signal</keyword>
<feature type="domain" description="Sulfatase N-terminal" evidence="8">
    <location>
        <begin position="28"/>
        <end position="320"/>
    </location>
</feature>
<dbReference type="InterPro" id="IPR000917">
    <property type="entry name" value="Sulfatase_N"/>
</dbReference>
<proteinExistence type="inferred from homology"/>
<evidence type="ECO:0000259" key="8">
    <source>
        <dbReference type="Pfam" id="PF00884"/>
    </source>
</evidence>
<dbReference type="GO" id="GO:0046872">
    <property type="term" value="F:metal ion binding"/>
    <property type="evidence" value="ECO:0007669"/>
    <property type="project" value="UniProtKB-KW"/>
</dbReference>
<comment type="caution">
    <text evidence="9">The sequence shown here is derived from an EMBL/GenBank/DDBJ whole genome shotgun (WGS) entry which is preliminary data.</text>
</comment>
<evidence type="ECO:0000256" key="2">
    <source>
        <dbReference type="ARBA" id="ARBA00008779"/>
    </source>
</evidence>
<protein>
    <submittedName>
        <fullName evidence="9">Arylsulfatase</fullName>
        <ecNumber evidence="9">3.1.6.1</ecNumber>
    </submittedName>
</protein>
<keyword evidence="10" id="KW-1185">Reference proteome</keyword>
<dbReference type="InterPro" id="IPR017850">
    <property type="entry name" value="Alkaline_phosphatase_core_sf"/>
</dbReference>
<evidence type="ECO:0000256" key="1">
    <source>
        <dbReference type="ARBA" id="ARBA00001913"/>
    </source>
</evidence>
<keyword evidence="5 9" id="KW-0378">Hydrolase</keyword>
<dbReference type="GO" id="GO:0004065">
    <property type="term" value="F:arylsulfatase activity"/>
    <property type="evidence" value="ECO:0007669"/>
    <property type="project" value="UniProtKB-EC"/>
</dbReference>
<evidence type="ECO:0000256" key="3">
    <source>
        <dbReference type="ARBA" id="ARBA00022723"/>
    </source>
</evidence>
<dbReference type="Gene3D" id="3.30.1120.10">
    <property type="match status" value="1"/>
</dbReference>
<accession>A0A5C6BS89</accession>
<dbReference type="RefSeq" id="WP_302118599.1">
    <property type="nucleotide sequence ID" value="NZ_SJPU01000002.1"/>
</dbReference>
<dbReference type="InterPro" id="IPR050738">
    <property type="entry name" value="Sulfatase"/>
</dbReference>
<evidence type="ECO:0000256" key="4">
    <source>
        <dbReference type="ARBA" id="ARBA00022729"/>
    </source>
</evidence>
<keyword evidence="6" id="KW-0106">Calcium</keyword>